<dbReference type="EMBL" id="MHWS01000002">
    <property type="protein sequence ID" value="OHB12888.1"/>
    <property type="molecule type" value="Genomic_DNA"/>
</dbReference>
<dbReference type="PANTHER" id="PTHR30572">
    <property type="entry name" value="MEMBRANE COMPONENT OF TRANSPORTER-RELATED"/>
    <property type="match status" value="1"/>
</dbReference>
<evidence type="ECO:0000256" key="6">
    <source>
        <dbReference type="ARBA" id="ARBA00038076"/>
    </source>
</evidence>
<protein>
    <recommendedName>
        <fullName evidence="12">Multidrug ABC transporter substrate-binding protein</fullName>
    </recommendedName>
</protein>
<comment type="subcellular location">
    <subcellularLocation>
        <location evidence="1">Cell membrane</location>
        <topology evidence="1">Multi-pass membrane protein</topology>
    </subcellularLocation>
</comment>
<keyword evidence="5 7" id="KW-0472">Membrane</keyword>
<feature type="transmembrane region" description="Helical" evidence="7">
    <location>
        <begin position="21"/>
        <end position="43"/>
    </location>
</feature>
<keyword evidence="3 7" id="KW-0812">Transmembrane</keyword>
<feature type="transmembrane region" description="Helical" evidence="7">
    <location>
        <begin position="333"/>
        <end position="358"/>
    </location>
</feature>
<dbReference type="InterPro" id="IPR003838">
    <property type="entry name" value="ABC3_permease_C"/>
</dbReference>
<gene>
    <name evidence="10" type="ORF">A3G46_02630</name>
</gene>
<dbReference type="Pfam" id="PF02687">
    <property type="entry name" value="FtsX"/>
    <property type="match status" value="1"/>
</dbReference>
<evidence type="ECO:0000256" key="7">
    <source>
        <dbReference type="SAM" id="Phobius"/>
    </source>
</evidence>
<name>A0A1G2UU47_9BACT</name>
<reference evidence="10 11" key="1">
    <citation type="journal article" date="2016" name="Nat. Commun.">
        <title>Thousands of microbial genomes shed light on interconnected biogeochemical processes in an aquifer system.</title>
        <authorList>
            <person name="Anantharaman K."/>
            <person name="Brown C.T."/>
            <person name="Hug L.A."/>
            <person name="Sharon I."/>
            <person name="Castelle C.J."/>
            <person name="Probst A.J."/>
            <person name="Thomas B.C."/>
            <person name="Singh A."/>
            <person name="Wilkins M.J."/>
            <person name="Karaoz U."/>
            <person name="Brodie E.L."/>
            <person name="Williams K.H."/>
            <person name="Hubbard S.S."/>
            <person name="Banfield J.F."/>
        </authorList>
    </citation>
    <scope>NUCLEOTIDE SEQUENCE [LARGE SCALE GENOMIC DNA]</scope>
</reference>
<sequence>MTFRDAFKTATRSLTQGKMRSTLTVLGIVIGIASVITLMSLGASAQKYILDQVQSFGTDLISINPGAPTKGPPAAVQGIIIKTLNERDVHSLENEPSILNVAARVSGQAIISNGDTNRSVIWHAFSPVGFTMFNMSLSGGTVFTEAGGEAYRKVVILGSQVAEDLFGDVNPVGKNVRLKDLTFRVVGVFAPKGVGILSFDDYVVLPLSVGQKQMLGIDYYHEMNVQIDPRYDTEFVKSRISSVLRQNHHITDPDKDDFMITSMEEALSIVESITSALTLFLSAIAAISLVVGGIGIMNIMLVAVTERTREIGLRKAVGATDKDILKQFLIESVLLTLIGGIIGVAIGAGVVGLIYFVLSTFFSIGWVFAFPISSVILGLAVSGIAGIVFGIYPARQAARKNPIDALRYE</sequence>
<dbReference type="Pfam" id="PF12704">
    <property type="entry name" value="MacB_PCD"/>
    <property type="match status" value="1"/>
</dbReference>
<dbReference type="InterPro" id="IPR025857">
    <property type="entry name" value="MacB_PCD"/>
</dbReference>
<dbReference type="PANTHER" id="PTHR30572:SF4">
    <property type="entry name" value="ABC TRANSPORTER PERMEASE YTRF"/>
    <property type="match status" value="1"/>
</dbReference>
<feature type="domain" description="ABC3 transporter permease C-terminal" evidence="8">
    <location>
        <begin position="283"/>
        <end position="402"/>
    </location>
</feature>
<feature type="transmembrane region" description="Helical" evidence="7">
    <location>
        <begin position="364"/>
        <end position="392"/>
    </location>
</feature>
<comment type="similarity">
    <text evidence="6">Belongs to the ABC-4 integral membrane protein family.</text>
</comment>
<comment type="caution">
    <text evidence="10">The sequence shown here is derived from an EMBL/GenBank/DDBJ whole genome shotgun (WGS) entry which is preliminary data.</text>
</comment>
<evidence type="ECO:0000259" key="8">
    <source>
        <dbReference type="Pfam" id="PF02687"/>
    </source>
</evidence>
<dbReference type="AlphaFoldDB" id="A0A1G2UU47"/>
<feature type="domain" description="MacB-like periplasmic core" evidence="9">
    <location>
        <begin position="21"/>
        <end position="241"/>
    </location>
</feature>
<keyword evidence="4 7" id="KW-1133">Transmembrane helix</keyword>
<dbReference type="Proteomes" id="UP000177276">
    <property type="component" value="Unassembled WGS sequence"/>
</dbReference>
<evidence type="ECO:0000313" key="11">
    <source>
        <dbReference type="Proteomes" id="UP000177276"/>
    </source>
</evidence>
<evidence type="ECO:0000256" key="5">
    <source>
        <dbReference type="ARBA" id="ARBA00023136"/>
    </source>
</evidence>
<dbReference type="GO" id="GO:0005886">
    <property type="term" value="C:plasma membrane"/>
    <property type="evidence" value="ECO:0007669"/>
    <property type="project" value="UniProtKB-SubCell"/>
</dbReference>
<accession>A0A1G2UU47</accession>
<evidence type="ECO:0000256" key="3">
    <source>
        <dbReference type="ARBA" id="ARBA00022692"/>
    </source>
</evidence>
<proteinExistence type="inferred from homology"/>
<dbReference type="InterPro" id="IPR050250">
    <property type="entry name" value="Macrolide_Exporter_MacB"/>
</dbReference>
<dbReference type="GO" id="GO:0022857">
    <property type="term" value="F:transmembrane transporter activity"/>
    <property type="evidence" value="ECO:0007669"/>
    <property type="project" value="TreeGrafter"/>
</dbReference>
<evidence type="ECO:0000256" key="4">
    <source>
        <dbReference type="ARBA" id="ARBA00022989"/>
    </source>
</evidence>
<feature type="transmembrane region" description="Helical" evidence="7">
    <location>
        <begin position="279"/>
        <end position="304"/>
    </location>
</feature>
<evidence type="ECO:0000259" key="9">
    <source>
        <dbReference type="Pfam" id="PF12704"/>
    </source>
</evidence>
<evidence type="ECO:0000256" key="1">
    <source>
        <dbReference type="ARBA" id="ARBA00004651"/>
    </source>
</evidence>
<evidence type="ECO:0008006" key="12">
    <source>
        <dbReference type="Google" id="ProtNLM"/>
    </source>
</evidence>
<organism evidence="10 11">
    <name type="scientific">Candidatus Zambryskibacteria bacterium RIFCSPLOWO2_12_FULL_39_16</name>
    <dbReference type="NCBI Taxonomy" id="1802775"/>
    <lineage>
        <taxon>Bacteria</taxon>
        <taxon>Candidatus Zambryskiibacteriota</taxon>
    </lineage>
</organism>
<evidence type="ECO:0000313" key="10">
    <source>
        <dbReference type="EMBL" id="OHB12888.1"/>
    </source>
</evidence>
<evidence type="ECO:0000256" key="2">
    <source>
        <dbReference type="ARBA" id="ARBA00022475"/>
    </source>
</evidence>
<keyword evidence="2" id="KW-1003">Cell membrane</keyword>